<protein>
    <submittedName>
        <fullName evidence="2">Uncharacterized protein</fullName>
    </submittedName>
</protein>
<evidence type="ECO:0000313" key="2">
    <source>
        <dbReference type="EnsemblMetazoa" id="SMAR010529-PA"/>
    </source>
</evidence>
<evidence type="ECO:0000256" key="1">
    <source>
        <dbReference type="SAM" id="SignalP"/>
    </source>
</evidence>
<reference evidence="2" key="2">
    <citation type="submission" date="2015-02" db="UniProtKB">
        <authorList>
            <consortium name="EnsemblMetazoa"/>
        </authorList>
    </citation>
    <scope>IDENTIFICATION</scope>
</reference>
<keyword evidence="3" id="KW-1185">Reference proteome</keyword>
<reference evidence="3" key="1">
    <citation type="submission" date="2011-05" db="EMBL/GenBank/DDBJ databases">
        <authorList>
            <person name="Richards S.R."/>
            <person name="Qu J."/>
            <person name="Jiang H."/>
            <person name="Jhangiani S.N."/>
            <person name="Agravi P."/>
            <person name="Goodspeed R."/>
            <person name="Gross S."/>
            <person name="Mandapat C."/>
            <person name="Jackson L."/>
            <person name="Mathew T."/>
            <person name="Pu L."/>
            <person name="Thornton R."/>
            <person name="Saada N."/>
            <person name="Wilczek-Boney K.B."/>
            <person name="Lee S."/>
            <person name="Kovar C."/>
            <person name="Wu Y."/>
            <person name="Scherer S.E."/>
            <person name="Worley K.C."/>
            <person name="Muzny D.M."/>
            <person name="Gibbs R."/>
        </authorList>
    </citation>
    <scope>NUCLEOTIDE SEQUENCE</scope>
    <source>
        <strain evidence="3">Brora</strain>
    </source>
</reference>
<organism evidence="2 3">
    <name type="scientific">Strigamia maritima</name>
    <name type="common">European centipede</name>
    <name type="synonym">Geophilus maritimus</name>
    <dbReference type="NCBI Taxonomy" id="126957"/>
    <lineage>
        <taxon>Eukaryota</taxon>
        <taxon>Metazoa</taxon>
        <taxon>Ecdysozoa</taxon>
        <taxon>Arthropoda</taxon>
        <taxon>Myriapoda</taxon>
        <taxon>Chilopoda</taxon>
        <taxon>Pleurostigmophora</taxon>
        <taxon>Geophilomorpha</taxon>
        <taxon>Linotaeniidae</taxon>
        <taxon>Strigamia</taxon>
    </lineage>
</organism>
<sequence length="168" mass="18435">MKTYLLLSFVLLSLILIQDSVGSKIKEKTETYRRRDMSCYQSCQFEATHGKVLVKAKDKENNRCGCKFEVVSNPGYNTGLNTGYNTGHNTGYNTGHNTGYNTGHNTGYNSNPGYNTGYNSNPGYNTAGYNSNPGYNTAGYNSNPGYNTAGYNSNPGYNSGYNAKQHYG</sequence>
<accession>T1J9X8</accession>
<name>T1J9X8_STRMM</name>
<dbReference type="EnsemblMetazoa" id="SMAR010529-RA">
    <property type="protein sequence ID" value="SMAR010529-PA"/>
    <property type="gene ID" value="SMAR010529"/>
</dbReference>
<feature type="chain" id="PRO_5004590415" evidence="1">
    <location>
        <begin position="23"/>
        <end position="168"/>
    </location>
</feature>
<dbReference type="HOGENOM" id="CLU_1588546_0_0_1"/>
<dbReference type="AlphaFoldDB" id="T1J9X8"/>
<dbReference type="Proteomes" id="UP000014500">
    <property type="component" value="Unassembled WGS sequence"/>
</dbReference>
<keyword evidence="1" id="KW-0732">Signal</keyword>
<dbReference type="EMBL" id="JH431979">
    <property type="status" value="NOT_ANNOTATED_CDS"/>
    <property type="molecule type" value="Genomic_DNA"/>
</dbReference>
<evidence type="ECO:0000313" key="3">
    <source>
        <dbReference type="Proteomes" id="UP000014500"/>
    </source>
</evidence>
<feature type="signal peptide" evidence="1">
    <location>
        <begin position="1"/>
        <end position="22"/>
    </location>
</feature>
<proteinExistence type="predicted"/>